<evidence type="ECO:0000259" key="10">
    <source>
        <dbReference type="Pfam" id="PF00890"/>
    </source>
</evidence>
<dbReference type="InterPro" id="IPR050315">
    <property type="entry name" value="FAD-oxidoreductase_2"/>
</dbReference>
<gene>
    <name evidence="11" type="ORF">FHP29_02200</name>
</gene>
<evidence type="ECO:0000256" key="9">
    <source>
        <dbReference type="ARBA" id="ARBA00069709"/>
    </source>
</evidence>
<evidence type="ECO:0000256" key="5">
    <source>
        <dbReference type="ARBA" id="ARBA00023221"/>
    </source>
</evidence>
<dbReference type="AlphaFoldDB" id="A0A5C4WIN9"/>
<name>A0A5C4WIN9_9ACTN</name>
<comment type="caution">
    <text evidence="11">The sequence shown here is derived from an EMBL/GenBank/DDBJ whole genome shotgun (WGS) entry which is preliminary data.</text>
</comment>
<dbReference type="FunFam" id="3.50.50.60:FF:000208">
    <property type="entry name" value="3-ketosteroid dehydrogenase"/>
    <property type="match status" value="1"/>
</dbReference>
<keyword evidence="4" id="KW-0560">Oxidoreductase</keyword>
<evidence type="ECO:0000256" key="7">
    <source>
        <dbReference type="ARBA" id="ARBA00061147"/>
    </source>
</evidence>
<dbReference type="RefSeq" id="WP_139621244.1">
    <property type="nucleotide sequence ID" value="NZ_VDMP01000014.1"/>
</dbReference>
<protein>
    <recommendedName>
        <fullName evidence="9">3-oxosteroid 1-dehydrogenase</fullName>
        <ecNumber evidence="8">1.3.99.4</ecNumber>
    </recommendedName>
</protein>
<keyword evidence="2" id="KW-0285">Flavoprotein</keyword>
<dbReference type="Pfam" id="PF00890">
    <property type="entry name" value="FAD_binding_2"/>
    <property type="match status" value="1"/>
</dbReference>
<dbReference type="InterPro" id="IPR027477">
    <property type="entry name" value="Succ_DH/fumarate_Rdtase_cat_sf"/>
</dbReference>
<dbReference type="InterPro" id="IPR003953">
    <property type="entry name" value="FAD-dep_OxRdtase_2_FAD-bd"/>
</dbReference>
<evidence type="ECO:0000256" key="4">
    <source>
        <dbReference type="ARBA" id="ARBA00023002"/>
    </source>
</evidence>
<dbReference type="InterPro" id="IPR036188">
    <property type="entry name" value="FAD/NAD-bd_sf"/>
</dbReference>
<keyword evidence="12" id="KW-1185">Reference proteome</keyword>
<dbReference type="EMBL" id="VDMP01000014">
    <property type="protein sequence ID" value="TNM48134.1"/>
    <property type="molecule type" value="Genomic_DNA"/>
</dbReference>
<sequence length="556" mass="59641">MTDPTTTAWQHEVDLLVVGAGAGGMTAALTGALSRLDTLLVEKAATYGGTTALSGGGIWVPNNPTLERAGVTDPEERVVEYLEHITRGTVGRDRLQAYAHHGPRMFRMFEKKAKHLEFTWCPGYSDYHPEAPGGRPEGRSIECPPFDMHRLGELAHTQRGSAMKVPGGLIITSADYVHLNMITRTWRGRWRALKLGVKSNLNRLRRRQMVSLGQALVARLRISLRDAGVPVWLETPLLDLVRDEDGTVVGAVVERDGAPYRIRARRGVIVASGGFDHNEAMRKEHLPEVGRADVSGGADTNTGDGIQIGHAAGGALDLMDDAWWMPAVRKPDGRVHSLVSERSIPNSVILSPKGERFTNEASPYVTFVHAQIAHGHPYLWFVMDQTARRRYPFGAVVPGADLPQAWYDAGTAHKAATLDELARLTGMDAATLEASIGRWNGIVASGKDTDFGRGESAYDRYYGDPTLPNPVLGTVANAPYYAVRIEAGDLGTKGGLVTDAHGRVLDADGAAVTGLYATGNVAASVMGNDYAGAGATIGPAMVFGYLAALHAAGTTN</sequence>
<evidence type="ECO:0000256" key="1">
    <source>
        <dbReference type="ARBA" id="ARBA00001974"/>
    </source>
</evidence>
<evidence type="ECO:0000256" key="3">
    <source>
        <dbReference type="ARBA" id="ARBA00022827"/>
    </source>
</evidence>
<proteinExistence type="inferred from homology"/>
<feature type="domain" description="FAD-dependent oxidoreductase 2 FAD-binding" evidence="10">
    <location>
        <begin position="14"/>
        <end position="536"/>
    </location>
</feature>
<dbReference type="OrthoDB" id="9813348at2"/>
<evidence type="ECO:0000313" key="11">
    <source>
        <dbReference type="EMBL" id="TNM48134.1"/>
    </source>
</evidence>
<dbReference type="EC" id="1.3.99.4" evidence="8"/>
<comment type="catalytic activity">
    <reaction evidence="6">
        <text>a 3-oxosteroid + A = a 3-oxo-Delta(1)-steroid + AH2</text>
        <dbReference type="Rhea" id="RHEA:13329"/>
        <dbReference type="ChEBI" id="CHEBI:13193"/>
        <dbReference type="ChEBI" id="CHEBI:17499"/>
        <dbReference type="ChEBI" id="CHEBI:20156"/>
        <dbReference type="ChEBI" id="CHEBI:47788"/>
        <dbReference type="EC" id="1.3.99.4"/>
    </reaction>
</comment>
<evidence type="ECO:0000256" key="8">
    <source>
        <dbReference type="ARBA" id="ARBA00066536"/>
    </source>
</evidence>
<dbReference type="PANTHER" id="PTHR43400:SF10">
    <property type="entry name" value="3-OXOSTEROID 1-DEHYDROGENASE"/>
    <property type="match status" value="1"/>
</dbReference>
<dbReference type="GO" id="GO:0008202">
    <property type="term" value="P:steroid metabolic process"/>
    <property type="evidence" value="ECO:0007669"/>
    <property type="project" value="UniProtKB-KW"/>
</dbReference>
<comment type="similarity">
    <text evidence="7">Belongs to the FAD-dependent oxidoreductase 2 family. 3-oxosteroid dehydrogenase subfamily.</text>
</comment>
<evidence type="ECO:0000256" key="6">
    <source>
        <dbReference type="ARBA" id="ARBA00051951"/>
    </source>
</evidence>
<keyword evidence="5" id="KW-0443">Lipid metabolism</keyword>
<dbReference type="SUPFAM" id="SSF51905">
    <property type="entry name" value="FAD/NAD(P)-binding domain"/>
    <property type="match status" value="1"/>
</dbReference>
<keyword evidence="3" id="KW-0274">FAD</keyword>
<dbReference type="Gene3D" id="3.50.50.60">
    <property type="entry name" value="FAD/NAD(P)-binding domain"/>
    <property type="match status" value="2"/>
</dbReference>
<evidence type="ECO:0000256" key="2">
    <source>
        <dbReference type="ARBA" id="ARBA00022630"/>
    </source>
</evidence>
<dbReference type="Proteomes" id="UP000313231">
    <property type="component" value="Unassembled WGS sequence"/>
</dbReference>
<keyword evidence="5" id="KW-0753">Steroid metabolism</keyword>
<dbReference type="PANTHER" id="PTHR43400">
    <property type="entry name" value="FUMARATE REDUCTASE"/>
    <property type="match status" value="1"/>
</dbReference>
<dbReference type="SUPFAM" id="SSF56425">
    <property type="entry name" value="Succinate dehydrogenase/fumarate reductase flavoprotein, catalytic domain"/>
    <property type="match status" value="1"/>
</dbReference>
<comment type="cofactor">
    <cofactor evidence="1">
        <name>FAD</name>
        <dbReference type="ChEBI" id="CHEBI:57692"/>
    </cofactor>
</comment>
<accession>A0A5C4WIN9</accession>
<organism evidence="11 12">
    <name type="scientific">Nocardioides albidus</name>
    <dbReference type="NCBI Taxonomy" id="1517589"/>
    <lineage>
        <taxon>Bacteria</taxon>
        <taxon>Bacillati</taxon>
        <taxon>Actinomycetota</taxon>
        <taxon>Actinomycetes</taxon>
        <taxon>Propionibacteriales</taxon>
        <taxon>Nocardioidaceae</taxon>
        <taxon>Nocardioides</taxon>
    </lineage>
</organism>
<reference evidence="11 12" key="1">
    <citation type="journal article" date="2016" name="Int. J. Syst. Evol. Microbiol.">
        <title>Nocardioides albidus sp. nov., an actinobacterium isolated from garden soil.</title>
        <authorList>
            <person name="Singh H."/>
            <person name="Du J."/>
            <person name="Trinh H."/>
            <person name="Won K."/>
            <person name="Yang J.E."/>
            <person name="Yin C."/>
            <person name="Kook M."/>
            <person name="Yi T.H."/>
        </authorList>
    </citation>
    <scope>NUCLEOTIDE SEQUENCE [LARGE SCALE GENOMIC DNA]</scope>
    <source>
        <strain evidence="11 12">CCTCC AB 2015297</strain>
    </source>
</reference>
<evidence type="ECO:0000313" key="12">
    <source>
        <dbReference type="Proteomes" id="UP000313231"/>
    </source>
</evidence>
<dbReference type="GO" id="GO:0047571">
    <property type="term" value="F:3-oxosteroid 1-dehydrogenase activity"/>
    <property type="evidence" value="ECO:0007669"/>
    <property type="project" value="UniProtKB-EC"/>
</dbReference>
<dbReference type="PRINTS" id="PR00411">
    <property type="entry name" value="PNDRDTASEI"/>
</dbReference>